<name>A0A4R1AUF7_9BACI</name>
<proteinExistence type="predicted"/>
<accession>A0A4R1AUF7</accession>
<dbReference type="RefSeq" id="WP_131239099.1">
    <property type="nucleotide sequence ID" value="NZ_JBQCJY010000007.1"/>
</dbReference>
<evidence type="ECO:0000313" key="1">
    <source>
        <dbReference type="EMBL" id="TCJ01323.1"/>
    </source>
</evidence>
<dbReference type="EMBL" id="SJTH01000068">
    <property type="protein sequence ID" value="TCJ01323.1"/>
    <property type="molecule type" value="Genomic_DNA"/>
</dbReference>
<reference evidence="1 2" key="1">
    <citation type="submission" date="2019-03" db="EMBL/GenBank/DDBJ databases">
        <authorList>
            <person name="Jensen L."/>
            <person name="Storgaard J."/>
            <person name="Sulaj E."/>
            <person name="Schramm A."/>
            <person name="Marshall I.P.G."/>
        </authorList>
    </citation>
    <scope>NUCLEOTIDE SEQUENCE [LARGE SCALE GENOMIC DNA]</scope>
    <source>
        <strain evidence="1 2">2017H2G3</strain>
    </source>
</reference>
<keyword evidence="2" id="KW-1185">Reference proteome</keyword>
<protein>
    <submittedName>
        <fullName evidence="1">Uncharacterized protein</fullName>
    </submittedName>
</protein>
<dbReference type="Proteomes" id="UP000293846">
    <property type="component" value="Unassembled WGS sequence"/>
</dbReference>
<dbReference type="OrthoDB" id="9955313at2"/>
<dbReference type="AlphaFoldDB" id="A0A4R1AUF7"/>
<organism evidence="1 2">
    <name type="scientific">Cytobacillus praedii</name>
    <dbReference type="NCBI Taxonomy" id="1742358"/>
    <lineage>
        <taxon>Bacteria</taxon>
        <taxon>Bacillati</taxon>
        <taxon>Bacillota</taxon>
        <taxon>Bacilli</taxon>
        <taxon>Bacillales</taxon>
        <taxon>Bacillaceae</taxon>
        <taxon>Cytobacillus</taxon>
    </lineage>
</organism>
<sequence>MIKEFLHSIEMNDCQNKLYLKKSLTKVQRILIDRIRHSNAASFDVSLLTVHQLDNNSLEIEEIEKEELIRAILAHTYWTYSLEEIRTIKNEERRVVISIEFFSPITNIKSIHVYLNERDLNQLKKELPDKMLPKVRSRSFFRWARFLVNHLQKGENKLAIDPL</sequence>
<comment type="caution">
    <text evidence="1">The sequence shown here is derived from an EMBL/GenBank/DDBJ whole genome shotgun (WGS) entry which is preliminary data.</text>
</comment>
<gene>
    <name evidence="1" type="ORF">E0Y62_24655</name>
</gene>
<evidence type="ECO:0000313" key="2">
    <source>
        <dbReference type="Proteomes" id="UP000293846"/>
    </source>
</evidence>